<organism evidence="3 4">
    <name type="scientific">Novosphingobium album</name>
    <name type="common">ex Liu et al. 2023</name>
    <dbReference type="NCBI Taxonomy" id="3031130"/>
    <lineage>
        <taxon>Bacteria</taxon>
        <taxon>Pseudomonadati</taxon>
        <taxon>Pseudomonadota</taxon>
        <taxon>Alphaproteobacteria</taxon>
        <taxon>Sphingomonadales</taxon>
        <taxon>Sphingomonadaceae</taxon>
        <taxon>Novosphingobium</taxon>
    </lineage>
</organism>
<keyword evidence="4" id="KW-1185">Reference proteome</keyword>
<dbReference type="Pfam" id="PF13185">
    <property type="entry name" value="GAF_2"/>
    <property type="match status" value="1"/>
</dbReference>
<proteinExistence type="predicted"/>
<dbReference type="SUPFAM" id="SSF141868">
    <property type="entry name" value="EAL domain-like"/>
    <property type="match status" value="1"/>
</dbReference>
<dbReference type="SMART" id="SM00052">
    <property type="entry name" value="EAL"/>
    <property type="match status" value="1"/>
</dbReference>
<dbReference type="InterPro" id="IPR029016">
    <property type="entry name" value="GAF-like_dom_sf"/>
</dbReference>
<dbReference type="Gene3D" id="3.30.70.270">
    <property type="match status" value="1"/>
</dbReference>
<feature type="domain" description="GGDEF" evidence="2">
    <location>
        <begin position="191"/>
        <end position="323"/>
    </location>
</feature>
<dbReference type="Proteomes" id="UP001216253">
    <property type="component" value="Unassembled WGS sequence"/>
</dbReference>
<comment type="caution">
    <text evidence="3">The sequence shown here is derived from an EMBL/GenBank/DDBJ whole genome shotgun (WGS) entry which is preliminary data.</text>
</comment>
<gene>
    <name evidence="3" type="ORF">PYV00_11150</name>
</gene>
<dbReference type="InterPro" id="IPR043128">
    <property type="entry name" value="Rev_trsase/Diguanyl_cyclase"/>
</dbReference>
<dbReference type="PANTHER" id="PTHR33121">
    <property type="entry name" value="CYCLIC DI-GMP PHOSPHODIESTERASE PDEF"/>
    <property type="match status" value="1"/>
</dbReference>
<accession>A0ABT5WQE7</accession>
<dbReference type="CDD" id="cd01948">
    <property type="entry name" value="EAL"/>
    <property type="match status" value="1"/>
</dbReference>
<evidence type="ECO:0000313" key="4">
    <source>
        <dbReference type="Proteomes" id="UP001216253"/>
    </source>
</evidence>
<evidence type="ECO:0000259" key="2">
    <source>
        <dbReference type="PROSITE" id="PS50887"/>
    </source>
</evidence>
<dbReference type="InterPro" id="IPR001633">
    <property type="entry name" value="EAL_dom"/>
</dbReference>
<dbReference type="InterPro" id="IPR029787">
    <property type="entry name" value="Nucleotide_cyclase"/>
</dbReference>
<dbReference type="RefSeq" id="WP_275228353.1">
    <property type="nucleotide sequence ID" value="NZ_JARESE010000033.1"/>
</dbReference>
<dbReference type="Gene3D" id="3.20.20.450">
    <property type="entry name" value="EAL domain"/>
    <property type="match status" value="1"/>
</dbReference>
<feature type="domain" description="EAL" evidence="1">
    <location>
        <begin position="332"/>
        <end position="586"/>
    </location>
</feature>
<dbReference type="PANTHER" id="PTHR33121:SF70">
    <property type="entry name" value="SIGNALING PROTEIN YKOW"/>
    <property type="match status" value="1"/>
</dbReference>
<dbReference type="SMART" id="SM00267">
    <property type="entry name" value="GGDEF"/>
    <property type="match status" value="1"/>
</dbReference>
<dbReference type="InterPro" id="IPR035919">
    <property type="entry name" value="EAL_sf"/>
</dbReference>
<dbReference type="SMART" id="SM00065">
    <property type="entry name" value="GAF"/>
    <property type="match status" value="1"/>
</dbReference>
<dbReference type="InterPro" id="IPR000160">
    <property type="entry name" value="GGDEF_dom"/>
</dbReference>
<evidence type="ECO:0000313" key="3">
    <source>
        <dbReference type="EMBL" id="MDE8652270.1"/>
    </source>
</evidence>
<dbReference type="SUPFAM" id="SSF55073">
    <property type="entry name" value="Nucleotide cyclase"/>
    <property type="match status" value="1"/>
</dbReference>
<dbReference type="Pfam" id="PF00990">
    <property type="entry name" value="GGDEF"/>
    <property type="match status" value="1"/>
</dbReference>
<dbReference type="Gene3D" id="3.30.450.40">
    <property type="match status" value="1"/>
</dbReference>
<evidence type="ECO:0000259" key="1">
    <source>
        <dbReference type="PROSITE" id="PS50883"/>
    </source>
</evidence>
<reference evidence="3 4" key="1">
    <citation type="submission" date="2023-03" db="EMBL/GenBank/DDBJ databases">
        <title>NovoSphingobium album sp. nov. isolated from polycyclic aromatic hydrocarbons- and heavy-metal polluted soil.</title>
        <authorList>
            <person name="Liu Z."/>
            <person name="Wang K."/>
        </authorList>
    </citation>
    <scope>NUCLEOTIDE SEQUENCE [LARGE SCALE GENOMIC DNA]</scope>
    <source>
        <strain evidence="3 4">H3SJ31-1</strain>
    </source>
</reference>
<dbReference type="Pfam" id="PF00563">
    <property type="entry name" value="EAL"/>
    <property type="match status" value="1"/>
</dbReference>
<dbReference type="PROSITE" id="PS50887">
    <property type="entry name" value="GGDEF"/>
    <property type="match status" value="1"/>
</dbReference>
<dbReference type="SUPFAM" id="SSF55781">
    <property type="entry name" value="GAF domain-like"/>
    <property type="match status" value="1"/>
</dbReference>
<dbReference type="EMBL" id="JARESE010000033">
    <property type="protein sequence ID" value="MDE8652270.1"/>
    <property type="molecule type" value="Genomic_DNA"/>
</dbReference>
<dbReference type="InterPro" id="IPR050706">
    <property type="entry name" value="Cyclic-di-GMP_PDE-like"/>
</dbReference>
<dbReference type="CDD" id="cd01949">
    <property type="entry name" value="GGDEF"/>
    <property type="match status" value="1"/>
</dbReference>
<dbReference type="InterPro" id="IPR003018">
    <property type="entry name" value="GAF"/>
</dbReference>
<protein>
    <submittedName>
        <fullName evidence="3">GGDEF domain-containing protein</fullName>
    </submittedName>
</protein>
<dbReference type="NCBIfam" id="TIGR00254">
    <property type="entry name" value="GGDEF"/>
    <property type="match status" value="1"/>
</dbReference>
<sequence length="621" mass="66884">MIARGVPLADVTDEICRGIETRFPDLKCSVLLVDASGTLRPLSAPSLPDAYSQSLDSLTIGPNVGSCGTAAYTGAPVEVIDISTDPRWRPFPAFRDATLALGLVACWSSPVVDPTGVVLATFAVYFAEKRGPRETERQIVSIALHLCDLALARHRRVAEREHRANTDALTSLPNRGSFARALSHLPCGTDAHWAILLIDLDNLKTVNDTFGHASGDRLLQEVAARLAAFALPDGVFRIGGDEFAIILKDLDRLGDLEFTAAAALETLEAPVHFEHFTVAPQATMGGAMVTAADDSPDRVQHHADLTLYHAKDTHRGGFVRYWPAIATRMASRRSSIESVDAALKGGRLRAWYQPIVSLADGRIVGLEALCRMVTPAGEIIPAQIFAEATRDARIAPLLTRHMLSAVREDMADWLSLGLDFGYVSVNVTAVDLRGGRLQAALRETVADDALLERLVLEISESVYISERDSVVTDAVSTLRSTGLRIALDDFGTGYASLTHLLDLPVDFIKIDQSFIARLPDDGVSATIIAGLLAIARELGATVLAEGIEVGPQAERLRGLGCQFGQGFYFSPAVDRHELARLLMRHSSANPHSIPLAGRTRSNAETALAQPPGGRRILANRG</sequence>
<dbReference type="PROSITE" id="PS50883">
    <property type="entry name" value="EAL"/>
    <property type="match status" value="1"/>
</dbReference>
<name>A0ABT5WQE7_9SPHN</name>